<protein>
    <recommendedName>
        <fullName evidence="1">N-acetyltransferase domain-containing protein</fullName>
    </recommendedName>
</protein>
<dbReference type="InterPro" id="IPR000182">
    <property type="entry name" value="GNAT_dom"/>
</dbReference>
<dbReference type="Gene3D" id="3.40.630.30">
    <property type="match status" value="1"/>
</dbReference>
<evidence type="ECO:0000259" key="1">
    <source>
        <dbReference type="PROSITE" id="PS51186"/>
    </source>
</evidence>
<organism evidence="2 3">
    <name type="scientific">Curtobacterium luteum</name>
    <dbReference type="NCBI Taxonomy" id="33881"/>
    <lineage>
        <taxon>Bacteria</taxon>
        <taxon>Bacillati</taxon>
        <taxon>Actinomycetota</taxon>
        <taxon>Actinomycetes</taxon>
        <taxon>Micrococcales</taxon>
        <taxon>Microbacteriaceae</taxon>
        <taxon>Curtobacterium</taxon>
    </lineage>
</organism>
<reference evidence="2 3" key="1">
    <citation type="journal article" date="2016" name="Front. Microbiol.">
        <title>Genomic Resource of Rice Seed Associated Bacteria.</title>
        <authorList>
            <person name="Midha S."/>
            <person name="Bansal K."/>
            <person name="Sharma S."/>
            <person name="Kumar N."/>
            <person name="Patil P.P."/>
            <person name="Chaudhry V."/>
            <person name="Patil P.B."/>
        </authorList>
    </citation>
    <scope>NUCLEOTIDE SEQUENCE [LARGE SCALE GENOMIC DNA]</scope>
    <source>
        <strain evidence="2 3">NS184</strain>
    </source>
</reference>
<feature type="domain" description="N-acetyltransferase" evidence="1">
    <location>
        <begin position="151"/>
        <end position="289"/>
    </location>
</feature>
<dbReference type="AlphaFoldDB" id="A0A175S156"/>
<comment type="caution">
    <text evidence="2">The sequence shown here is derived from an EMBL/GenBank/DDBJ whole genome shotgun (WGS) entry which is preliminary data.</text>
</comment>
<proteinExistence type="predicted"/>
<dbReference type="EMBL" id="LDQC01000014">
    <property type="protein sequence ID" value="KTR09693.1"/>
    <property type="molecule type" value="Genomic_DNA"/>
</dbReference>
<dbReference type="Pfam" id="PF00583">
    <property type="entry name" value="Acetyltransf_1"/>
    <property type="match status" value="1"/>
</dbReference>
<dbReference type="PATRIC" id="fig|33881.3.peg.423"/>
<dbReference type="RefSeq" id="WP_058724540.1">
    <property type="nucleotide sequence ID" value="NZ_LDQC01000014.1"/>
</dbReference>
<dbReference type="CDD" id="cd04301">
    <property type="entry name" value="NAT_SF"/>
    <property type="match status" value="1"/>
</dbReference>
<sequence>MSLSFAVPDVSALERVTAALTSWQRDDALVQLHPGDLGWLWRHGASAVATALRTWSDGDTVLAVGFFDGPEVFRMTVSPDRWSDAATARRILDDLSATDGTLVPDGCLSVEVPTGTAVHELMASSGWRPGEAWTPLARDLAEPVDLAGQDLRTEIVDSGRVSGFTTAHRSAWGSQGFTDELWNTMAGGPAFRESVSILGRDAVGASVAGVTVWSAGAGRPGLIEPMGVAADHRGRGFGRAICIAAAAELQRRGASIAWVCTPSALRSAVATYRSAGFIPLTERLDLVRQ</sequence>
<name>A0A175S156_9MICO</name>
<gene>
    <name evidence="2" type="ORF">NS184_02355</name>
</gene>
<dbReference type="InterPro" id="IPR016181">
    <property type="entry name" value="Acyl_CoA_acyltransferase"/>
</dbReference>
<dbReference type="PROSITE" id="PS51186">
    <property type="entry name" value="GNAT"/>
    <property type="match status" value="1"/>
</dbReference>
<dbReference type="OrthoDB" id="4792644at2"/>
<evidence type="ECO:0000313" key="2">
    <source>
        <dbReference type="EMBL" id="KTR09693.1"/>
    </source>
</evidence>
<dbReference type="Proteomes" id="UP000078252">
    <property type="component" value="Unassembled WGS sequence"/>
</dbReference>
<dbReference type="GO" id="GO:0016747">
    <property type="term" value="F:acyltransferase activity, transferring groups other than amino-acyl groups"/>
    <property type="evidence" value="ECO:0007669"/>
    <property type="project" value="InterPro"/>
</dbReference>
<accession>A0A175S156</accession>
<dbReference type="STRING" id="33881.NS184_02355"/>
<evidence type="ECO:0000313" key="3">
    <source>
        <dbReference type="Proteomes" id="UP000078252"/>
    </source>
</evidence>
<dbReference type="SUPFAM" id="SSF55729">
    <property type="entry name" value="Acyl-CoA N-acyltransferases (Nat)"/>
    <property type="match status" value="2"/>
</dbReference>